<keyword evidence="2" id="KW-0698">rRNA processing</keyword>
<comment type="caution">
    <text evidence="10">The sequence shown here is derived from an EMBL/GenBank/DDBJ whole genome shotgun (WGS) entry which is preliminary data.</text>
</comment>
<organism evidence="10 11">
    <name type="scientific">Nannochloropsis gaditana</name>
    <dbReference type="NCBI Taxonomy" id="72520"/>
    <lineage>
        <taxon>Eukaryota</taxon>
        <taxon>Sar</taxon>
        <taxon>Stramenopiles</taxon>
        <taxon>Ochrophyta</taxon>
        <taxon>Eustigmatophyceae</taxon>
        <taxon>Eustigmatales</taxon>
        <taxon>Monodopsidaceae</taxon>
        <taxon>Nannochloropsis</taxon>
    </lineage>
</organism>
<dbReference type="Gene3D" id="3.40.50.150">
    <property type="entry name" value="Vaccinia Virus protein VP39"/>
    <property type="match status" value="1"/>
</dbReference>
<feature type="region of interest" description="Disordered" evidence="8">
    <location>
        <begin position="109"/>
        <end position="136"/>
    </location>
</feature>
<dbReference type="InterPro" id="IPR050082">
    <property type="entry name" value="RNA_methyltr_RlmE"/>
</dbReference>
<dbReference type="EMBL" id="AZIL01000606">
    <property type="protein sequence ID" value="EWM26818.1"/>
    <property type="molecule type" value="Genomic_DNA"/>
</dbReference>
<feature type="compositionally biased region" description="Low complexity" evidence="8">
    <location>
        <begin position="110"/>
        <end position="119"/>
    </location>
</feature>
<keyword evidence="11" id="KW-1185">Reference proteome</keyword>
<keyword evidence="5 7" id="KW-0949">S-adenosyl-L-methionine</keyword>
<gene>
    <name evidence="10" type="ORF">Naga_100018g32</name>
</gene>
<evidence type="ECO:0000256" key="3">
    <source>
        <dbReference type="ARBA" id="ARBA00022603"/>
    </source>
</evidence>
<dbReference type="PANTHER" id="PTHR10920:SF18">
    <property type="entry name" value="RRNA METHYLTRANSFERASE 2, MITOCHONDRIAL"/>
    <property type="match status" value="1"/>
</dbReference>
<comment type="similarity">
    <text evidence="1">Belongs to the class I-like SAM-binding methyltransferase superfamily. RNA methyltransferase RlmE family.</text>
</comment>
<dbReference type="PIRSF" id="PIRSF005461">
    <property type="entry name" value="23S_rRNA_mtase"/>
    <property type="match status" value="1"/>
</dbReference>
<name>W7TTE1_9STRA</name>
<evidence type="ECO:0000259" key="9">
    <source>
        <dbReference type="Pfam" id="PF01728"/>
    </source>
</evidence>
<evidence type="ECO:0000256" key="8">
    <source>
        <dbReference type="SAM" id="MobiDB-lite"/>
    </source>
</evidence>
<dbReference type="InterPro" id="IPR015507">
    <property type="entry name" value="rRNA-MeTfrase_E"/>
</dbReference>
<accession>W7TTE1</accession>
<dbReference type="OrthoDB" id="1287559at2759"/>
<evidence type="ECO:0000313" key="10">
    <source>
        <dbReference type="EMBL" id="EWM26818.1"/>
    </source>
</evidence>
<feature type="active site" description="Proton acceptor" evidence="7">
    <location>
        <position position="264"/>
    </location>
</feature>
<dbReference type="InterPro" id="IPR002877">
    <property type="entry name" value="RNA_MeTrfase_FtsJ_dom"/>
</dbReference>
<dbReference type="InterPro" id="IPR029063">
    <property type="entry name" value="SAM-dependent_MTases_sf"/>
</dbReference>
<dbReference type="GO" id="GO:0008650">
    <property type="term" value="F:rRNA (uridine-2'-O-)-methyltransferase activity"/>
    <property type="evidence" value="ECO:0007669"/>
    <property type="project" value="TreeGrafter"/>
</dbReference>
<evidence type="ECO:0000256" key="7">
    <source>
        <dbReference type="PIRSR" id="PIRSR005461-1"/>
    </source>
</evidence>
<feature type="domain" description="Ribosomal RNA methyltransferase FtsJ" evidence="9">
    <location>
        <begin position="65"/>
        <end position="307"/>
    </location>
</feature>
<evidence type="ECO:0000256" key="1">
    <source>
        <dbReference type="ARBA" id="ARBA00009258"/>
    </source>
</evidence>
<evidence type="ECO:0000256" key="6">
    <source>
        <dbReference type="ARBA" id="ARBA00041184"/>
    </source>
</evidence>
<dbReference type="SUPFAM" id="SSF53335">
    <property type="entry name" value="S-adenosyl-L-methionine-dependent methyltransferases"/>
    <property type="match status" value="1"/>
</dbReference>
<protein>
    <recommendedName>
        <fullName evidence="6">rRNA methyltransferase 2, mitochondrial</fullName>
    </recommendedName>
</protein>
<dbReference type="Pfam" id="PF01728">
    <property type="entry name" value="FtsJ"/>
    <property type="match status" value="1"/>
</dbReference>
<reference evidence="10 11" key="1">
    <citation type="journal article" date="2014" name="Mol. Plant">
        <title>Chromosome Scale Genome Assembly and Transcriptome Profiling of Nannochloropsis gaditana in Nitrogen Depletion.</title>
        <authorList>
            <person name="Corteggiani Carpinelli E."/>
            <person name="Telatin A."/>
            <person name="Vitulo N."/>
            <person name="Forcato C."/>
            <person name="D'Angelo M."/>
            <person name="Schiavon R."/>
            <person name="Vezzi A."/>
            <person name="Giacometti G.M."/>
            <person name="Morosinotto T."/>
            <person name="Valle G."/>
        </authorList>
    </citation>
    <scope>NUCLEOTIDE SEQUENCE [LARGE SCALE GENOMIC DNA]</scope>
    <source>
        <strain evidence="10 11">B-31</strain>
    </source>
</reference>
<evidence type="ECO:0000256" key="5">
    <source>
        <dbReference type="ARBA" id="ARBA00022691"/>
    </source>
</evidence>
<evidence type="ECO:0000313" key="11">
    <source>
        <dbReference type="Proteomes" id="UP000019335"/>
    </source>
</evidence>
<sequence length="311" mass="34039">MISVLQRAAAPRVFGAGLDCRLPLLERHAGNSPSHGVGTIVSVHQWIRRHVNDPFVKASRKLELRSRAAFKLKEMQEKCRIMRPGDCVIDLGCAPGGWSQVVMQAIHPPSASSSLSGTSDNHVRAANNTPRSLFPPASGEGRVIGIDLRPMAPVPGVSFVLGDFSNAETQAALRQALGRDVGGDGMQLEEGMWKDGGGECEGTADVILSDMAPDLSGDKFRDHRRTLDLAYQVLAFADTVFALQKVRKNSALTKKQRRKTVLCKLFKGRDEEELLRHARSRYEDVRILKPKASRGESGEQYMLARGFKGGI</sequence>
<keyword evidence="4 10" id="KW-0808">Transferase</keyword>
<dbReference type="Proteomes" id="UP000019335">
    <property type="component" value="Chromosome 8"/>
</dbReference>
<keyword evidence="3 10" id="KW-0489">Methyltransferase</keyword>
<dbReference type="AlphaFoldDB" id="W7TTE1"/>
<evidence type="ECO:0000256" key="4">
    <source>
        <dbReference type="ARBA" id="ARBA00022679"/>
    </source>
</evidence>
<dbReference type="PANTHER" id="PTHR10920">
    <property type="entry name" value="RIBOSOMAL RNA METHYLTRANSFERASE"/>
    <property type="match status" value="1"/>
</dbReference>
<evidence type="ECO:0000256" key="2">
    <source>
        <dbReference type="ARBA" id="ARBA00022552"/>
    </source>
</evidence>
<proteinExistence type="inferred from homology"/>
<dbReference type="HAMAP" id="MF_01547">
    <property type="entry name" value="RNA_methyltr_E"/>
    <property type="match status" value="1"/>
</dbReference>